<keyword evidence="3" id="KW-1185">Reference proteome</keyword>
<gene>
    <name evidence="2" type="ORF">GWK47_049497</name>
</gene>
<evidence type="ECO:0000313" key="2">
    <source>
        <dbReference type="EMBL" id="KAG0719934.1"/>
    </source>
</evidence>
<dbReference type="AlphaFoldDB" id="A0A8J4YBQ9"/>
<keyword evidence="1" id="KW-1133">Transmembrane helix</keyword>
<keyword evidence="1" id="KW-0812">Transmembrane</keyword>
<dbReference type="EMBL" id="JACEEZ010013658">
    <property type="protein sequence ID" value="KAG0719934.1"/>
    <property type="molecule type" value="Genomic_DNA"/>
</dbReference>
<protein>
    <submittedName>
        <fullName evidence="2">Uncharacterized protein</fullName>
    </submittedName>
</protein>
<proteinExistence type="predicted"/>
<keyword evidence="1" id="KW-0472">Membrane</keyword>
<evidence type="ECO:0000256" key="1">
    <source>
        <dbReference type="SAM" id="Phobius"/>
    </source>
</evidence>
<dbReference type="Proteomes" id="UP000770661">
    <property type="component" value="Unassembled WGS sequence"/>
</dbReference>
<evidence type="ECO:0000313" key="3">
    <source>
        <dbReference type="Proteomes" id="UP000770661"/>
    </source>
</evidence>
<feature type="transmembrane region" description="Helical" evidence="1">
    <location>
        <begin position="80"/>
        <end position="100"/>
    </location>
</feature>
<comment type="caution">
    <text evidence="2">The sequence shown here is derived from an EMBL/GenBank/DDBJ whole genome shotgun (WGS) entry which is preliminary data.</text>
</comment>
<name>A0A8J4YBQ9_CHIOP</name>
<accession>A0A8J4YBQ9</accession>
<organism evidence="2 3">
    <name type="scientific">Chionoecetes opilio</name>
    <name type="common">Atlantic snow crab</name>
    <name type="synonym">Cancer opilio</name>
    <dbReference type="NCBI Taxonomy" id="41210"/>
    <lineage>
        <taxon>Eukaryota</taxon>
        <taxon>Metazoa</taxon>
        <taxon>Ecdysozoa</taxon>
        <taxon>Arthropoda</taxon>
        <taxon>Crustacea</taxon>
        <taxon>Multicrustacea</taxon>
        <taxon>Malacostraca</taxon>
        <taxon>Eumalacostraca</taxon>
        <taxon>Eucarida</taxon>
        <taxon>Decapoda</taxon>
        <taxon>Pleocyemata</taxon>
        <taxon>Brachyura</taxon>
        <taxon>Eubrachyura</taxon>
        <taxon>Majoidea</taxon>
        <taxon>Majidae</taxon>
        <taxon>Chionoecetes</taxon>
    </lineage>
</organism>
<dbReference type="OrthoDB" id="6341381at2759"/>
<sequence>MYTCMFFLQPPAVYCRCVYGDSKALCLAVSNRLRQDQAYLVFASFRFPVDHFNRLMGIYGTVTAVLMFLQYPHFIWAQHMYYTAHTFVLVLTVLCVTYPLHLLFTPLVRHAVIARDGNKQNQLLGDHTTAQTSVTKS</sequence>
<reference evidence="2" key="1">
    <citation type="submission" date="2020-07" db="EMBL/GenBank/DDBJ databases">
        <title>The High-quality genome of the commercially important snow crab, Chionoecetes opilio.</title>
        <authorList>
            <person name="Jeong J.-H."/>
            <person name="Ryu S."/>
        </authorList>
    </citation>
    <scope>NUCLEOTIDE SEQUENCE</scope>
    <source>
        <strain evidence="2">MADBK_172401_WGS</strain>
        <tissue evidence="2">Digestive gland</tissue>
    </source>
</reference>
<feature type="transmembrane region" description="Helical" evidence="1">
    <location>
        <begin position="55"/>
        <end position="74"/>
    </location>
</feature>